<protein>
    <submittedName>
        <fullName evidence="1">Uncharacterized protein</fullName>
    </submittedName>
</protein>
<dbReference type="Proteomes" id="UP000241769">
    <property type="component" value="Unassembled WGS sequence"/>
</dbReference>
<gene>
    <name evidence="1" type="ORF">PROFUN_07149</name>
</gene>
<evidence type="ECO:0000313" key="2">
    <source>
        <dbReference type="Proteomes" id="UP000241769"/>
    </source>
</evidence>
<dbReference type="InParanoid" id="A0A2P6NMR9"/>
<accession>A0A2P6NMR9</accession>
<dbReference type="AlphaFoldDB" id="A0A2P6NMR9"/>
<proteinExistence type="predicted"/>
<sequence length="62" mass="7171">MRSKYRSNLGCLSRRRQDYSISDGAVRARSSDAPGTFSLLYSLLIEHVQMQCTLRMFRASPW</sequence>
<name>A0A2P6NMR9_9EUKA</name>
<reference evidence="1 2" key="1">
    <citation type="journal article" date="2018" name="Genome Biol. Evol.">
        <title>Multiple Roots of Fruiting Body Formation in Amoebozoa.</title>
        <authorList>
            <person name="Hillmann F."/>
            <person name="Forbes G."/>
            <person name="Novohradska S."/>
            <person name="Ferling I."/>
            <person name="Riege K."/>
            <person name="Groth M."/>
            <person name="Westermann M."/>
            <person name="Marz M."/>
            <person name="Spaller T."/>
            <person name="Winckler T."/>
            <person name="Schaap P."/>
            <person name="Glockner G."/>
        </authorList>
    </citation>
    <scope>NUCLEOTIDE SEQUENCE [LARGE SCALE GENOMIC DNA]</scope>
    <source>
        <strain evidence="1 2">Jena</strain>
    </source>
</reference>
<keyword evidence="2" id="KW-1185">Reference proteome</keyword>
<evidence type="ECO:0000313" key="1">
    <source>
        <dbReference type="EMBL" id="PRP85202.1"/>
    </source>
</evidence>
<comment type="caution">
    <text evidence="1">The sequence shown here is derived from an EMBL/GenBank/DDBJ whole genome shotgun (WGS) entry which is preliminary data.</text>
</comment>
<dbReference type="EMBL" id="MDYQ01000049">
    <property type="protein sequence ID" value="PRP85202.1"/>
    <property type="molecule type" value="Genomic_DNA"/>
</dbReference>
<organism evidence="1 2">
    <name type="scientific">Planoprotostelium fungivorum</name>
    <dbReference type="NCBI Taxonomy" id="1890364"/>
    <lineage>
        <taxon>Eukaryota</taxon>
        <taxon>Amoebozoa</taxon>
        <taxon>Evosea</taxon>
        <taxon>Variosea</taxon>
        <taxon>Cavosteliida</taxon>
        <taxon>Cavosteliaceae</taxon>
        <taxon>Planoprotostelium</taxon>
    </lineage>
</organism>